<accession>A0A182WPN3</accession>
<dbReference type="AlphaFoldDB" id="A0A182WPN3"/>
<dbReference type="Proteomes" id="UP000075920">
    <property type="component" value="Unassembled WGS sequence"/>
</dbReference>
<dbReference type="VEuPathDB" id="VectorBase:AMIN014630"/>
<keyword evidence="2" id="KW-1185">Reference proteome</keyword>
<protein>
    <submittedName>
        <fullName evidence="1">Uncharacterized protein</fullName>
    </submittedName>
</protein>
<proteinExistence type="predicted"/>
<evidence type="ECO:0000313" key="1">
    <source>
        <dbReference type="EnsemblMetazoa" id="AMIN014630-PA"/>
    </source>
</evidence>
<organism evidence="1 2">
    <name type="scientific">Anopheles minimus</name>
    <dbReference type="NCBI Taxonomy" id="112268"/>
    <lineage>
        <taxon>Eukaryota</taxon>
        <taxon>Metazoa</taxon>
        <taxon>Ecdysozoa</taxon>
        <taxon>Arthropoda</taxon>
        <taxon>Hexapoda</taxon>
        <taxon>Insecta</taxon>
        <taxon>Pterygota</taxon>
        <taxon>Neoptera</taxon>
        <taxon>Endopterygota</taxon>
        <taxon>Diptera</taxon>
        <taxon>Nematocera</taxon>
        <taxon>Culicoidea</taxon>
        <taxon>Culicidae</taxon>
        <taxon>Anophelinae</taxon>
        <taxon>Anopheles</taxon>
    </lineage>
</organism>
<name>A0A182WPN3_9DIPT</name>
<evidence type="ECO:0000313" key="2">
    <source>
        <dbReference type="Proteomes" id="UP000075920"/>
    </source>
</evidence>
<sequence>MNRIIRMQLTIVSEESSVTNIRPNQQQQQQQ</sequence>
<reference evidence="1" key="2">
    <citation type="submission" date="2020-05" db="UniProtKB">
        <authorList>
            <consortium name="EnsemblMetazoa"/>
        </authorList>
    </citation>
    <scope>IDENTIFICATION</scope>
    <source>
        <strain evidence="1">MINIMUS1</strain>
    </source>
</reference>
<dbReference type="EnsemblMetazoa" id="AMIN014630-RA">
    <property type="protein sequence ID" value="AMIN014630-PA"/>
    <property type="gene ID" value="AMIN014630"/>
</dbReference>
<reference evidence="2" key="1">
    <citation type="submission" date="2013-03" db="EMBL/GenBank/DDBJ databases">
        <title>The Genome Sequence of Anopheles minimus MINIMUS1.</title>
        <authorList>
            <consortium name="The Broad Institute Genomics Platform"/>
            <person name="Neafsey D.E."/>
            <person name="Walton C."/>
            <person name="Walker B."/>
            <person name="Young S.K."/>
            <person name="Zeng Q."/>
            <person name="Gargeya S."/>
            <person name="Fitzgerald M."/>
            <person name="Haas B."/>
            <person name="Abouelleil A."/>
            <person name="Allen A.W."/>
            <person name="Alvarado L."/>
            <person name="Arachchi H.M."/>
            <person name="Berlin A.M."/>
            <person name="Chapman S.B."/>
            <person name="Gainer-Dewar J."/>
            <person name="Goldberg J."/>
            <person name="Griggs A."/>
            <person name="Gujja S."/>
            <person name="Hansen M."/>
            <person name="Howarth C."/>
            <person name="Imamovic A."/>
            <person name="Ireland A."/>
            <person name="Larimer J."/>
            <person name="McCowan C."/>
            <person name="Murphy C."/>
            <person name="Pearson M."/>
            <person name="Poon T.W."/>
            <person name="Priest M."/>
            <person name="Roberts A."/>
            <person name="Saif S."/>
            <person name="Shea T."/>
            <person name="Sisk P."/>
            <person name="Sykes S."/>
            <person name="Wortman J."/>
            <person name="Nusbaum C."/>
            <person name="Birren B."/>
        </authorList>
    </citation>
    <scope>NUCLEOTIDE SEQUENCE [LARGE SCALE GENOMIC DNA]</scope>
    <source>
        <strain evidence="2">MINIMUS1</strain>
    </source>
</reference>